<proteinExistence type="predicted"/>
<name>A6KQC1_RAT</name>
<dbReference type="EMBL" id="CH474087">
    <property type="protein sequence ID" value="EDL84412.1"/>
    <property type="molecule type" value="Genomic_DNA"/>
</dbReference>
<evidence type="ECO:0000313" key="2">
    <source>
        <dbReference type="Proteomes" id="UP000234681"/>
    </source>
</evidence>
<organism evidence="1 2">
    <name type="scientific">Rattus norvegicus</name>
    <name type="common">Rat</name>
    <dbReference type="NCBI Taxonomy" id="10116"/>
    <lineage>
        <taxon>Eukaryota</taxon>
        <taxon>Metazoa</taxon>
        <taxon>Chordata</taxon>
        <taxon>Craniata</taxon>
        <taxon>Vertebrata</taxon>
        <taxon>Euteleostomi</taxon>
        <taxon>Mammalia</taxon>
        <taxon>Eutheria</taxon>
        <taxon>Euarchontoglires</taxon>
        <taxon>Glires</taxon>
        <taxon>Rodentia</taxon>
        <taxon>Myomorpha</taxon>
        <taxon>Muroidea</taxon>
        <taxon>Muridae</taxon>
        <taxon>Murinae</taxon>
        <taxon>Rattus</taxon>
    </lineage>
</organism>
<accession>A6KQC1</accession>
<protein>
    <submittedName>
        <fullName evidence="1">RCG47077, isoform CRA_a</fullName>
    </submittedName>
</protein>
<evidence type="ECO:0000313" key="1">
    <source>
        <dbReference type="EMBL" id="EDL84412.1"/>
    </source>
</evidence>
<sequence length="47" mass="5421">MSQGRHSTRGLPSGLGEQAGWVPKNRKAQDLWSHLVFWIYWCKTGSY</sequence>
<reference evidence="2" key="1">
    <citation type="submission" date="2005-09" db="EMBL/GenBank/DDBJ databases">
        <authorList>
            <person name="Mural R.J."/>
            <person name="Li P.W."/>
            <person name="Adams M.D."/>
            <person name="Amanatides P.G."/>
            <person name="Baden-Tillson H."/>
            <person name="Barnstead M."/>
            <person name="Chin S.H."/>
            <person name="Dew I."/>
            <person name="Evans C.A."/>
            <person name="Ferriera S."/>
            <person name="Flanigan M."/>
            <person name="Fosler C."/>
            <person name="Glodek A."/>
            <person name="Gu Z."/>
            <person name="Holt R.A."/>
            <person name="Jennings D."/>
            <person name="Kraft C.L."/>
            <person name="Lu F."/>
            <person name="Nguyen T."/>
            <person name="Nusskern D.R."/>
            <person name="Pfannkoch C.M."/>
            <person name="Sitter C."/>
            <person name="Sutton G.G."/>
            <person name="Venter J.C."/>
            <person name="Wang Z."/>
            <person name="Woodage T."/>
            <person name="Zheng X.H."/>
            <person name="Zhong F."/>
        </authorList>
    </citation>
    <scope>NUCLEOTIDE SEQUENCE [LARGE SCALE GENOMIC DNA]</scope>
    <source>
        <strain>BN</strain>
        <strain evidence="2">Sprague-Dawley</strain>
    </source>
</reference>
<dbReference type="Proteomes" id="UP000234681">
    <property type="component" value="Chromosome 17"/>
</dbReference>
<dbReference type="AlphaFoldDB" id="A6KQC1"/>
<gene>
    <name evidence="1" type="ORF">rCG_47077</name>
</gene>